<evidence type="ECO:0000313" key="6">
    <source>
        <dbReference type="Proteomes" id="UP000271010"/>
    </source>
</evidence>
<dbReference type="GO" id="GO:0046872">
    <property type="term" value="F:metal ion binding"/>
    <property type="evidence" value="ECO:0007669"/>
    <property type="project" value="UniProtKB-KW"/>
</dbReference>
<keyword evidence="6" id="KW-1185">Reference proteome</keyword>
<keyword evidence="3" id="KW-1015">Disulfide bond</keyword>
<evidence type="ECO:0000256" key="4">
    <source>
        <dbReference type="SAM" id="Phobius"/>
    </source>
</evidence>
<dbReference type="Gene3D" id="3.40.30.10">
    <property type="entry name" value="Glutaredoxin"/>
    <property type="match status" value="1"/>
</dbReference>
<dbReference type="AlphaFoldDB" id="A0A3M9MWX5"/>
<dbReference type="SUPFAM" id="SSF52833">
    <property type="entry name" value="Thioredoxin-like"/>
    <property type="match status" value="1"/>
</dbReference>
<keyword evidence="4" id="KW-1133">Transmembrane helix</keyword>
<evidence type="ECO:0000313" key="5">
    <source>
        <dbReference type="EMBL" id="RNI29383.1"/>
    </source>
</evidence>
<dbReference type="OrthoDB" id="9811998at2"/>
<feature type="binding site" evidence="2">
    <location>
        <position position="95"/>
    </location>
    <ligand>
        <name>Cu cation</name>
        <dbReference type="ChEBI" id="CHEBI:23378"/>
    </ligand>
</feature>
<dbReference type="Pfam" id="PF02630">
    <property type="entry name" value="SCO1-SenC"/>
    <property type="match status" value="1"/>
</dbReference>
<comment type="similarity">
    <text evidence="1">Belongs to the SCO1/2 family.</text>
</comment>
<evidence type="ECO:0000256" key="3">
    <source>
        <dbReference type="PIRSR" id="PIRSR603782-2"/>
    </source>
</evidence>
<feature type="transmembrane region" description="Helical" evidence="4">
    <location>
        <begin position="6"/>
        <end position="26"/>
    </location>
</feature>
<keyword evidence="2" id="KW-0479">Metal-binding</keyword>
<dbReference type="InterPro" id="IPR036249">
    <property type="entry name" value="Thioredoxin-like_sf"/>
</dbReference>
<organism evidence="5 6">
    <name type="scientific">Rufibacter immobilis</name>
    <dbReference type="NCBI Taxonomy" id="1348778"/>
    <lineage>
        <taxon>Bacteria</taxon>
        <taxon>Pseudomonadati</taxon>
        <taxon>Bacteroidota</taxon>
        <taxon>Cytophagia</taxon>
        <taxon>Cytophagales</taxon>
        <taxon>Hymenobacteraceae</taxon>
        <taxon>Rufibacter</taxon>
    </lineage>
</organism>
<comment type="caution">
    <text evidence="5">The sequence shown here is derived from an EMBL/GenBank/DDBJ whole genome shotgun (WGS) entry which is preliminary data.</text>
</comment>
<sequence length="226" mass="25148">MNPKKALVLGTLLLVPVLVFLFLKMFGVNKFSLRTYFPATVDSTMVDGQWRYDTVYHKVPDFQLTSLKNPSFSQKDLQGKIYIASFSDSSCQNTCKQVNIQLGRVQDAFRLQPDVYILSFLASSDADNVSFLKQYAKGTRANPAKWFFLTGSSAQILQIAEQDYLLSSKESALPNASAPLNSGRLILVDQLKQVRGIYDGTDAADVDRMITEINVLLSESTIPNGK</sequence>
<evidence type="ECO:0000256" key="1">
    <source>
        <dbReference type="ARBA" id="ARBA00010996"/>
    </source>
</evidence>
<protein>
    <submittedName>
        <fullName evidence="5">SCO family protein</fullName>
    </submittedName>
</protein>
<feature type="binding site" evidence="2">
    <location>
        <position position="91"/>
    </location>
    <ligand>
        <name>Cu cation</name>
        <dbReference type="ChEBI" id="CHEBI:23378"/>
    </ligand>
</feature>
<accession>A0A3M9MWX5</accession>
<name>A0A3M9MWX5_9BACT</name>
<dbReference type="Proteomes" id="UP000271010">
    <property type="component" value="Unassembled WGS sequence"/>
</dbReference>
<reference evidence="5 6" key="1">
    <citation type="submission" date="2018-11" db="EMBL/GenBank/DDBJ databases">
        <title>Rufibacter latericius sp. nov., isolated from water in Baiyang Lake.</title>
        <authorList>
            <person name="Yang Y."/>
        </authorList>
    </citation>
    <scope>NUCLEOTIDE SEQUENCE [LARGE SCALE GENOMIC DNA]</scope>
    <source>
        <strain evidence="5 6">MCC P1</strain>
    </source>
</reference>
<gene>
    <name evidence="5" type="ORF">EFA69_07415</name>
</gene>
<feature type="disulfide bond" description="Redox-active" evidence="3">
    <location>
        <begin position="91"/>
        <end position="95"/>
    </location>
</feature>
<keyword evidence="4" id="KW-0472">Membrane</keyword>
<dbReference type="EMBL" id="RJJE01000009">
    <property type="protein sequence ID" value="RNI29383.1"/>
    <property type="molecule type" value="Genomic_DNA"/>
</dbReference>
<evidence type="ECO:0000256" key="2">
    <source>
        <dbReference type="PIRSR" id="PIRSR603782-1"/>
    </source>
</evidence>
<proteinExistence type="inferred from homology"/>
<dbReference type="InterPro" id="IPR003782">
    <property type="entry name" value="SCO1/SenC"/>
</dbReference>
<keyword evidence="4" id="KW-0812">Transmembrane</keyword>
<keyword evidence="2" id="KW-0186">Copper</keyword>